<dbReference type="Proteomes" id="UP001175001">
    <property type="component" value="Unassembled WGS sequence"/>
</dbReference>
<keyword evidence="3" id="KW-0808">Transferase</keyword>
<sequence length="194" mass="20045">MVLLKVAQRKAALPSTTTTTTTTTTTPSSPAYGIDIFSTADQSGNAPSATWANAAAAGLLGTTTTTTSPAAPLPSPSDEDDSRTSSSSSGPIILHTASFTAPLPFRDGVFGVVTSSLAVHNVGRAGRRHALREMARCCRPGGYVLVVDLAGYVGGYAECLRGELGWTDVESAWGGVGVMFGVWPCVVLRARKPE</sequence>
<dbReference type="PANTHER" id="PTHR45277">
    <property type="entry name" value="EXPRESSED PROTEIN"/>
    <property type="match status" value="1"/>
</dbReference>
<gene>
    <name evidence="3" type="primary">menG_0</name>
    <name evidence="3" type="ORF">DIS24_g7167</name>
</gene>
<feature type="domain" description="Methyltransferase type 11" evidence="2">
    <location>
        <begin position="90"/>
        <end position="145"/>
    </location>
</feature>
<dbReference type="GO" id="GO:0032259">
    <property type="term" value="P:methylation"/>
    <property type="evidence" value="ECO:0007669"/>
    <property type="project" value="UniProtKB-KW"/>
</dbReference>
<dbReference type="GO" id="GO:0008757">
    <property type="term" value="F:S-adenosylmethionine-dependent methyltransferase activity"/>
    <property type="evidence" value="ECO:0007669"/>
    <property type="project" value="InterPro"/>
</dbReference>
<feature type="region of interest" description="Disordered" evidence="1">
    <location>
        <begin position="63"/>
        <end position="89"/>
    </location>
</feature>
<protein>
    <submittedName>
        <fullName evidence="3">Demethylmenaquinone methyltransferase</fullName>
    </submittedName>
</protein>
<dbReference type="EMBL" id="JAUJDW010000040">
    <property type="protein sequence ID" value="KAK0650105.1"/>
    <property type="molecule type" value="Genomic_DNA"/>
</dbReference>
<comment type="caution">
    <text evidence="3">The sequence shown here is derived from an EMBL/GenBank/DDBJ whole genome shotgun (WGS) entry which is preliminary data.</text>
</comment>
<dbReference type="Gene3D" id="3.40.50.150">
    <property type="entry name" value="Vaccinia Virus protein VP39"/>
    <property type="match status" value="1"/>
</dbReference>
<feature type="compositionally biased region" description="Low complexity" evidence="1">
    <location>
        <begin position="14"/>
        <end position="30"/>
    </location>
</feature>
<dbReference type="PANTHER" id="PTHR45277:SF1">
    <property type="entry name" value="EXPRESSED PROTEIN"/>
    <property type="match status" value="1"/>
</dbReference>
<organism evidence="3 4">
    <name type="scientific">Lasiodiplodia hormozganensis</name>
    <dbReference type="NCBI Taxonomy" id="869390"/>
    <lineage>
        <taxon>Eukaryota</taxon>
        <taxon>Fungi</taxon>
        <taxon>Dikarya</taxon>
        <taxon>Ascomycota</taxon>
        <taxon>Pezizomycotina</taxon>
        <taxon>Dothideomycetes</taxon>
        <taxon>Dothideomycetes incertae sedis</taxon>
        <taxon>Botryosphaeriales</taxon>
        <taxon>Botryosphaeriaceae</taxon>
        <taxon>Lasiodiplodia</taxon>
    </lineage>
</organism>
<evidence type="ECO:0000256" key="1">
    <source>
        <dbReference type="SAM" id="MobiDB-lite"/>
    </source>
</evidence>
<proteinExistence type="predicted"/>
<name>A0AA40CSX3_9PEZI</name>
<dbReference type="InterPro" id="IPR013216">
    <property type="entry name" value="Methyltransf_11"/>
</dbReference>
<evidence type="ECO:0000313" key="4">
    <source>
        <dbReference type="Proteomes" id="UP001175001"/>
    </source>
</evidence>
<reference evidence="3" key="1">
    <citation type="submission" date="2023-06" db="EMBL/GenBank/DDBJ databases">
        <title>Multi-omics analyses reveal the molecular pathogenesis toolkit of Lasiodiplodia hormozganensis, a cross-kingdom pathogen.</title>
        <authorList>
            <person name="Felix C."/>
            <person name="Meneses R."/>
            <person name="Goncalves M.F.M."/>
            <person name="Tilleman L."/>
            <person name="Duarte A.S."/>
            <person name="Jorrin-Novo J.V."/>
            <person name="Van De Peer Y."/>
            <person name="Deforce D."/>
            <person name="Van Nieuwerburgh F."/>
            <person name="Esteves A.C."/>
            <person name="Alves A."/>
        </authorList>
    </citation>
    <scope>NUCLEOTIDE SEQUENCE</scope>
    <source>
        <strain evidence="3">CBS 339.90</strain>
    </source>
</reference>
<dbReference type="Pfam" id="PF08241">
    <property type="entry name" value="Methyltransf_11"/>
    <property type="match status" value="1"/>
</dbReference>
<accession>A0AA40CSX3</accession>
<evidence type="ECO:0000259" key="2">
    <source>
        <dbReference type="Pfam" id="PF08241"/>
    </source>
</evidence>
<evidence type="ECO:0000313" key="3">
    <source>
        <dbReference type="EMBL" id="KAK0650105.1"/>
    </source>
</evidence>
<dbReference type="SUPFAM" id="SSF53335">
    <property type="entry name" value="S-adenosyl-L-methionine-dependent methyltransferases"/>
    <property type="match status" value="1"/>
</dbReference>
<dbReference type="InterPro" id="IPR029063">
    <property type="entry name" value="SAM-dependent_MTases_sf"/>
</dbReference>
<keyword evidence="4" id="KW-1185">Reference proteome</keyword>
<keyword evidence="3" id="KW-0489">Methyltransferase</keyword>
<feature type="region of interest" description="Disordered" evidence="1">
    <location>
        <begin position="8"/>
        <end position="31"/>
    </location>
</feature>
<dbReference type="AlphaFoldDB" id="A0AA40CSX3"/>